<proteinExistence type="predicted"/>
<gene>
    <name evidence="1" type="ORF">CPT_Seuss65</name>
</gene>
<dbReference type="InterPro" id="IPR011856">
    <property type="entry name" value="tRNA_endonuc-like_dom_sf"/>
</dbReference>
<accession>A0A0K1LM62</accession>
<sequence>MKNTGKLSEQLFDEFWTRQGKLAHVFAFTDASKATGQNRRVVHIDAQPADRLVTENGVIHYAEVKSTITDVDRFEFKLLKKTQRAFAKMIRAAGGPYFVYMHFIATDEWFKIPYDLIEFYRDCGKSSIPKYELINKGLQWRSMTS</sequence>
<dbReference type="Gene3D" id="3.40.1350.10">
    <property type="match status" value="1"/>
</dbReference>
<name>A0A0K1LM62_9CAUD</name>
<dbReference type="EMBL" id="KT001914">
    <property type="protein sequence ID" value="AKU43591.1"/>
    <property type="molecule type" value="Genomic_DNA"/>
</dbReference>
<reference evidence="1 2" key="1">
    <citation type="journal article" date="2015" name="Genome Announc.">
        <title>Complete Genome Sequence of Caulobacter crescentus Siphophage Seuss.</title>
        <authorList>
            <person name="Sloan J.M."/>
            <person name="Keene J.L."/>
            <person name="Cahill J.L."/>
            <person name="Rasche E.S."/>
            <person name="Kuty Everett G.F."/>
        </authorList>
    </citation>
    <scope>NUCLEOTIDE SEQUENCE [LARGE SCALE GENOMIC DNA]</scope>
</reference>
<protein>
    <submittedName>
        <fullName evidence="1">Holliday junction resolvase</fullName>
    </submittedName>
</protein>
<evidence type="ECO:0000313" key="1">
    <source>
        <dbReference type="EMBL" id="AKU43591.1"/>
    </source>
</evidence>
<organism evidence="1 2">
    <name type="scientific">Caulobacter phage Seuss</name>
    <dbReference type="NCBI Taxonomy" id="1675601"/>
    <lineage>
        <taxon>Viruses</taxon>
        <taxon>Duplodnaviria</taxon>
        <taxon>Heunggongvirae</taxon>
        <taxon>Uroviricota</taxon>
        <taxon>Caudoviricetes</taxon>
        <taxon>Seussvirus</taxon>
        <taxon>Seussvirus seuss</taxon>
    </lineage>
</organism>
<keyword evidence="2" id="KW-1185">Reference proteome</keyword>
<dbReference type="GO" id="GO:0003676">
    <property type="term" value="F:nucleic acid binding"/>
    <property type="evidence" value="ECO:0007669"/>
    <property type="project" value="InterPro"/>
</dbReference>
<dbReference type="InterPro" id="IPR011335">
    <property type="entry name" value="Restrct_endonuc-II-like"/>
</dbReference>
<evidence type="ECO:0000313" key="2">
    <source>
        <dbReference type="Proteomes" id="UP000221339"/>
    </source>
</evidence>
<dbReference type="SUPFAM" id="SSF52980">
    <property type="entry name" value="Restriction endonuclease-like"/>
    <property type="match status" value="1"/>
</dbReference>
<dbReference type="Proteomes" id="UP000221339">
    <property type="component" value="Segment"/>
</dbReference>